<feature type="domain" description="NTP pyrophosphohydrolase MazG-like" evidence="1">
    <location>
        <begin position="28"/>
        <end position="101"/>
    </location>
</feature>
<dbReference type="KEGG" id="rher:EHE19_002575"/>
<dbReference type="GO" id="GO:0046081">
    <property type="term" value="P:dUTP catabolic process"/>
    <property type="evidence" value="ECO:0007669"/>
    <property type="project" value="TreeGrafter"/>
</dbReference>
<dbReference type="FunFam" id="1.10.287.1080:FF:000003">
    <property type="entry name" value="Nucleoside triphosphate pyrophosphohydrolase"/>
    <property type="match status" value="1"/>
</dbReference>
<dbReference type="Gene3D" id="1.10.287.1080">
    <property type="entry name" value="MazG-like"/>
    <property type="match status" value="2"/>
</dbReference>
<reference evidence="2 3" key="1">
    <citation type="submission" date="2020-09" db="EMBL/GenBank/DDBJ databases">
        <title>Characterization and genome sequencing of Ruminiclostridium sp. nov. MA18.</title>
        <authorList>
            <person name="Rettenmaier R."/>
            <person name="Kowollik M.-L."/>
            <person name="Liebl W."/>
            <person name="Zverlov V."/>
        </authorList>
    </citation>
    <scope>NUCLEOTIDE SEQUENCE [LARGE SCALE GENOMIC DNA]</scope>
    <source>
        <strain evidence="2 3">MA18</strain>
    </source>
</reference>
<dbReference type="OrthoDB" id="9808939at2"/>
<dbReference type="GO" id="GO:0047429">
    <property type="term" value="F:nucleoside triphosphate diphosphatase activity"/>
    <property type="evidence" value="ECO:0007669"/>
    <property type="project" value="UniProtKB-EC"/>
</dbReference>
<dbReference type="EMBL" id="CP061336">
    <property type="protein sequence ID" value="QNU67436.1"/>
    <property type="molecule type" value="Genomic_DNA"/>
</dbReference>
<dbReference type="InterPro" id="IPR048011">
    <property type="entry name" value="NTP-PPase_MazG-like_C"/>
</dbReference>
<evidence type="ECO:0000259" key="1">
    <source>
        <dbReference type="Pfam" id="PF03819"/>
    </source>
</evidence>
<dbReference type="CDD" id="cd11528">
    <property type="entry name" value="NTP-PPase_MazG_Nterm"/>
    <property type="match status" value="1"/>
</dbReference>
<dbReference type="GO" id="GO:0006203">
    <property type="term" value="P:dGTP catabolic process"/>
    <property type="evidence" value="ECO:0007669"/>
    <property type="project" value="TreeGrafter"/>
</dbReference>
<dbReference type="CDD" id="cd11529">
    <property type="entry name" value="NTP-PPase_MazG_Cterm"/>
    <property type="match status" value="1"/>
</dbReference>
<dbReference type="InterPro" id="IPR048015">
    <property type="entry name" value="NTP-PPase_MazG-like_N"/>
</dbReference>
<sequence length="264" mass="30624">MDKGKLERLINIMEILRSEEGCPWDREQTHQSLKKYLIEETYEYLEVVDLEDKKRMCEELGDVLLQVVFHAQIAKENGDFSIEDVINGVCDKMIHRHPHVFGDVSAETSSEVLKNWEEIKKKEKGSKNQTSVLQDVPANLPALMRSFKVQQKAAQVGFDWDNIDDVFAKVREEINELEAEYKKSDKAGIEDELGDVLFSIVNLSRFLKVHPELSLSQSTNKFIRRFEIVEKRASEIGKNINEMSLSEMDELWEEAKMHKYDKNG</sequence>
<proteinExistence type="predicted"/>
<name>A0A4U7JFF5_9FIRM</name>
<dbReference type="Pfam" id="PF03819">
    <property type="entry name" value="MazG"/>
    <property type="match status" value="2"/>
</dbReference>
<protein>
    <submittedName>
        <fullName evidence="2">Nucleoside triphosphate pyrophosphohydrolase</fullName>
        <ecNumber evidence="2">3.6.1.9</ecNumber>
    </submittedName>
</protein>
<organism evidence="2 3">
    <name type="scientific">Ruminiclostridium herbifermentans</name>
    <dbReference type="NCBI Taxonomy" id="2488810"/>
    <lineage>
        <taxon>Bacteria</taxon>
        <taxon>Bacillati</taxon>
        <taxon>Bacillota</taxon>
        <taxon>Clostridia</taxon>
        <taxon>Eubacteriales</taxon>
        <taxon>Oscillospiraceae</taxon>
        <taxon>Ruminiclostridium</taxon>
    </lineage>
</organism>
<evidence type="ECO:0000313" key="3">
    <source>
        <dbReference type="Proteomes" id="UP000306409"/>
    </source>
</evidence>
<dbReference type="AlphaFoldDB" id="A0A4U7JFF5"/>
<dbReference type="PANTHER" id="PTHR30522">
    <property type="entry name" value="NUCLEOSIDE TRIPHOSPHATE PYROPHOSPHOHYDROLASE"/>
    <property type="match status" value="1"/>
</dbReference>
<dbReference type="NCBIfam" id="NF007113">
    <property type="entry name" value="PRK09562.1"/>
    <property type="match status" value="1"/>
</dbReference>
<gene>
    <name evidence="2" type="primary">mazG</name>
    <name evidence="2" type="ORF">EHE19_002575</name>
</gene>
<dbReference type="GO" id="GO:0006950">
    <property type="term" value="P:response to stress"/>
    <property type="evidence" value="ECO:0007669"/>
    <property type="project" value="UniProtKB-ARBA"/>
</dbReference>
<dbReference type="Proteomes" id="UP000306409">
    <property type="component" value="Chromosome"/>
</dbReference>
<dbReference type="SUPFAM" id="SSF101386">
    <property type="entry name" value="all-alpha NTP pyrophosphatases"/>
    <property type="match status" value="2"/>
</dbReference>
<keyword evidence="2" id="KW-0378">Hydrolase</keyword>
<dbReference type="GO" id="GO:0046047">
    <property type="term" value="P:TTP catabolic process"/>
    <property type="evidence" value="ECO:0007669"/>
    <property type="project" value="TreeGrafter"/>
</dbReference>
<dbReference type="RefSeq" id="WP_137697778.1">
    <property type="nucleotide sequence ID" value="NZ_CP061336.1"/>
</dbReference>
<dbReference type="GO" id="GO:0046061">
    <property type="term" value="P:dATP catabolic process"/>
    <property type="evidence" value="ECO:0007669"/>
    <property type="project" value="TreeGrafter"/>
</dbReference>
<dbReference type="PANTHER" id="PTHR30522:SF0">
    <property type="entry name" value="NUCLEOSIDE TRIPHOSPHATE PYROPHOSPHOHYDROLASE"/>
    <property type="match status" value="1"/>
</dbReference>
<dbReference type="GO" id="GO:0046052">
    <property type="term" value="P:UTP catabolic process"/>
    <property type="evidence" value="ECO:0007669"/>
    <property type="project" value="TreeGrafter"/>
</dbReference>
<keyword evidence="3" id="KW-1185">Reference proteome</keyword>
<dbReference type="NCBIfam" id="TIGR00444">
    <property type="entry name" value="mazG"/>
    <property type="match status" value="1"/>
</dbReference>
<evidence type="ECO:0000313" key="2">
    <source>
        <dbReference type="EMBL" id="QNU67436.1"/>
    </source>
</evidence>
<dbReference type="GO" id="GO:0046076">
    <property type="term" value="P:dTTP catabolic process"/>
    <property type="evidence" value="ECO:0007669"/>
    <property type="project" value="TreeGrafter"/>
</dbReference>
<dbReference type="EC" id="3.6.1.9" evidence="2"/>
<dbReference type="InterPro" id="IPR011551">
    <property type="entry name" value="NTP_PyrPHydrolase_MazG"/>
</dbReference>
<dbReference type="FunFam" id="1.10.287.1080:FF:000001">
    <property type="entry name" value="Nucleoside triphosphate pyrophosphohydrolase"/>
    <property type="match status" value="1"/>
</dbReference>
<accession>A0A4U7JFF5</accession>
<feature type="domain" description="NTP pyrophosphohydrolase MazG-like" evidence="1">
    <location>
        <begin position="168"/>
        <end position="225"/>
    </location>
</feature>
<dbReference type="InterPro" id="IPR004518">
    <property type="entry name" value="MazG-like_dom"/>
</dbReference>